<dbReference type="RefSeq" id="WP_066601808.1">
    <property type="nucleotide sequence ID" value="NZ_CP014230.1"/>
</dbReference>
<proteinExistence type="predicted"/>
<dbReference type="Proteomes" id="UP000063964">
    <property type="component" value="Chromosome"/>
</dbReference>
<dbReference type="KEGG" id="doa:AXF15_00565"/>
<dbReference type="Gene3D" id="3.40.50.150">
    <property type="entry name" value="Vaccinia Virus protein VP39"/>
    <property type="match status" value="1"/>
</dbReference>
<dbReference type="InterPro" id="IPR029063">
    <property type="entry name" value="SAM-dependent_MTases_sf"/>
</dbReference>
<dbReference type="PANTHER" id="PTHR12526:SF635">
    <property type="entry name" value="GLYCOSYL TRANSFERASE GROUP 1"/>
    <property type="match status" value="1"/>
</dbReference>
<dbReference type="CDD" id="cd02440">
    <property type="entry name" value="AdoMet_MTases"/>
    <property type="match status" value="1"/>
</dbReference>
<dbReference type="AlphaFoldDB" id="A0A0X8JN08"/>
<reference evidence="4" key="1">
    <citation type="submission" date="2016-02" db="EMBL/GenBank/DDBJ databases">
        <authorList>
            <person name="Holder M.E."/>
            <person name="Ajami N.J."/>
            <person name="Petrosino J.F."/>
        </authorList>
    </citation>
    <scope>NUCLEOTIDE SEQUENCE [LARGE SCALE GENOMIC DNA]</scope>
    <source>
        <strain evidence="4">DSM 12838</strain>
    </source>
</reference>
<dbReference type="PANTHER" id="PTHR12526">
    <property type="entry name" value="GLYCOSYLTRANSFERASE"/>
    <property type="match status" value="1"/>
</dbReference>
<dbReference type="InterPro" id="IPR013216">
    <property type="entry name" value="Methyltransf_11"/>
</dbReference>
<dbReference type="GO" id="GO:0016757">
    <property type="term" value="F:glycosyltransferase activity"/>
    <property type="evidence" value="ECO:0007669"/>
    <property type="project" value="TreeGrafter"/>
</dbReference>
<dbReference type="Pfam" id="PF13692">
    <property type="entry name" value="Glyco_trans_1_4"/>
    <property type="match status" value="1"/>
</dbReference>
<dbReference type="Pfam" id="PF08241">
    <property type="entry name" value="Methyltransf_11"/>
    <property type="match status" value="1"/>
</dbReference>
<gene>
    <name evidence="3" type="ORF">AXF15_00565</name>
</gene>
<organism evidence="3 4">
    <name type="scientific">Desulfomicrobium orale DSM 12838</name>
    <dbReference type="NCBI Taxonomy" id="888061"/>
    <lineage>
        <taxon>Bacteria</taxon>
        <taxon>Pseudomonadati</taxon>
        <taxon>Thermodesulfobacteriota</taxon>
        <taxon>Desulfovibrionia</taxon>
        <taxon>Desulfovibrionales</taxon>
        <taxon>Desulfomicrobiaceae</taxon>
        <taxon>Desulfomicrobium</taxon>
    </lineage>
</organism>
<dbReference type="GO" id="GO:0008757">
    <property type="term" value="F:S-adenosylmethionine-dependent methyltransferase activity"/>
    <property type="evidence" value="ECO:0007669"/>
    <property type="project" value="InterPro"/>
</dbReference>
<protein>
    <recommendedName>
        <fullName evidence="2">Methyltransferase type 11 domain-containing protein</fullName>
    </recommendedName>
</protein>
<dbReference type="SUPFAM" id="SSF53335">
    <property type="entry name" value="S-adenosyl-L-methionine-dependent methyltransferases"/>
    <property type="match status" value="1"/>
</dbReference>
<dbReference type="Gene3D" id="3.40.50.2000">
    <property type="entry name" value="Glycogen Phosphorylase B"/>
    <property type="match status" value="2"/>
</dbReference>
<dbReference type="EMBL" id="CP014230">
    <property type="protein sequence ID" value="AMD91755.1"/>
    <property type="molecule type" value="Genomic_DNA"/>
</dbReference>
<feature type="domain" description="Methyltransferase type 11" evidence="2">
    <location>
        <begin position="50"/>
        <end position="91"/>
    </location>
</feature>
<evidence type="ECO:0000313" key="3">
    <source>
        <dbReference type="EMBL" id="AMD91755.1"/>
    </source>
</evidence>
<dbReference type="SUPFAM" id="SSF53756">
    <property type="entry name" value="UDP-Glycosyltransferase/glycogen phosphorylase"/>
    <property type="match status" value="1"/>
</dbReference>
<evidence type="ECO:0000313" key="4">
    <source>
        <dbReference type="Proteomes" id="UP000063964"/>
    </source>
</evidence>
<feature type="region of interest" description="Disordered" evidence="1">
    <location>
        <begin position="169"/>
        <end position="189"/>
    </location>
</feature>
<keyword evidence="4" id="KW-1185">Reference proteome</keyword>
<name>A0A0X8JN08_9BACT</name>
<dbReference type="STRING" id="888061.AXF15_00565"/>
<accession>A0A0X8JN08</accession>
<evidence type="ECO:0000259" key="2">
    <source>
        <dbReference type="Pfam" id="PF08241"/>
    </source>
</evidence>
<evidence type="ECO:0000256" key="1">
    <source>
        <dbReference type="SAM" id="MobiDB-lite"/>
    </source>
</evidence>
<sequence>MNKPQEAAAPQAGPKLLNLGCGRTWRPGWVNVDFRSYSPHVLAYDLRLGIPFADASFDVVYHSHVLEHFSKRQGEFFVRECFRVLRPGGLLRLAVPDLEDIARAYLKTLEETRTGKEGAEKRHQWILVEMLDQLTRTASGGEMLAWWREHPVPQREFIEIRLGEEARSGMESARHFRPAPAGRRPALEPANPEFSGSGELHRWMYDQVSLSGLLESAGFTRITRQTHDASLSAEPSIRELDSDAEGNVRKPDSLFMEAVKPQTPLPVPRVAMFSTSDAGGAAIAALRQHQALRDKGVSSEFYVMRQFFSREAVHVLPARGHHVASRGETAWHSALPACEYRHGQMISRFPDRPAGAEHFSFPAQGFSLRDVPGLADFDVLNLHWVAGMCDPALEPEAFAGRPLVWTLHDMNPFTGGCHYADGCRGFEKHCGSCPQLGSRDENDISRQTWKSRMTAYRKLNLHIVAPSVWLAEEARKSSLFSRFPVHVIPYAQPLSVYQPLNRDDLRAGLGMDKEELVLLFAAQSLGNRRKGGAFLLEMLQFLARTELKDRTTVLLLGGDPPRPFLETGVKAEATGHIDSDQHMAALYNAANAVLVPSLEDNQPNVVCEALGCGTPVVAFAAGGIPEMISHGETGFLAPTGDAKGLLEGVRWAAGAKENPAIRRLCRAFALKQWHPDLCAKSYMDLYQSLAPAR</sequence>